<dbReference type="GO" id="GO:0047134">
    <property type="term" value="F:protein-disulfide reductase [NAD(P)H] activity"/>
    <property type="evidence" value="ECO:0007669"/>
    <property type="project" value="UniProtKB-UniRule"/>
</dbReference>
<evidence type="ECO:0000256" key="18">
    <source>
        <dbReference type="HAMAP-Rule" id="MF_00399"/>
    </source>
</evidence>
<evidence type="ECO:0000256" key="6">
    <source>
        <dbReference type="ARBA" id="ARBA00022692"/>
    </source>
</evidence>
<dbReference type="InterPro" id="IPR036249">
    <property type="entry name" value="Thioredoxin-like_sf"/>
</dbReference>
<evidence type="ECO:0000256" key="2">
    <source>
        <dbReference type="ARBA" id="ARBA00007241"/>
    </source>
</evidence>
<evidence type="ECO:0000256" key="1">
    <source>
        <dbReference type="ARBA" id="ARBA00004429"/>
    </source>
</evidence>
<dbReference type="EMBL" id="LSLI01000083">
    <property type="protein sequence ID" value="KXS31308.1"/>
    <property type="molecule type" value="Genomic_DNA"/>
</dbReference>
<dbReference type="SUPFAM" id="SSF52833">
    <property type="entry name" value="Thioredoxin-like"/>
    <property type="match status" value="1"/>
</dbReference>
<evidence type="ECO:0000256" key="10">
    <source>
        <dbReference type="ARBA" id="ARBA00022989"/>
    </source>
</evidence>
<dbReference type="InterPro" id="IPR017937">
    <property type="entry name" value="Thioredoxin_CS"/>
</dbReference>
<evidence type="ECO:0000256" key="3">
    <source>
        <dbReference type="ARBA" id="ARBA00022448"/>
    </source>
</evidence>
<evidence type="ECO:0000256" key="16">
    <source>
        <dbReference type="ARBA" id="ARBA00047388"/>
    </source>
</evidence>
<dbReference type="Proteomes" id="UP000070578">
    <property type="component" value="Unassembled WGS sequence"/>
</dbReference>
<evidence type="ECO:0000256" key="14">
    <source>
        <dbReference type="ARBA" id="ARBA00023157"/>
    </source>
</evidence>
<dbReference type="EC" id="1.8.1.8" evidence="18"/>
<sequence length="617" mass="66151" precursor="true">MRFALLLLLFFVVPASNADGFLDKLSSLTGSKQPAFLQQDEAFGLKVSVLDDHTLLASFRVTPDYYLYRDKVVFSTTDLGIKITGVTMPRGDMKHDANFGDMEVFHRSFQAQIKLDRSTGMARNISLQATYQGCSEQGLCYPPINKTISLALPAVTSAAAPAVMATAVPASPEVRAAPPSLSQPVADSENSRIADLFKQGNFWLIVSFFFGAGLLLALTPCVFPMIPILSGIIVGRGHKITHLHAFFLSLAYVLGMAITYAAAGVAAGFSGNLISNALQTPWVLGSFAAVFVLLSLSMFGFYELQLPSALQSKLSDTSNRLHSGHLGGVFLMGALSAIIMGPCVAAPLAGALLYISQTHDAMLGGVALFVMALGMGVPLLLIGTSAGALLPRAGAWMEAVKQVFGVMLLALAIWIIQPLLPVSVQMLLWAALLIFSAIYLRALDSLPHNAGGWQKLVKGIGLFALLLGSAYLIGALSGSRDILRPLDSFNRTETPAPSPVQFSRVKDTAELDQRIAQAQGKFVMLDFYADWCVSCKEMERFTFSDPSVAAKLRPVLLLQADVTANSDADQALLKRYGLFGPPGILFFNKQGKELANSRVVGYQDAAQFLKTLQGTGI</sequence>
<dbReference type="GO" id="GO:0017004">
    <property type="term" value="P:cytochrome complex assembly"/>
    <property type="evidence" value="ECO:0007669"/>
    <property type="project" value="UniProtKB-UniRule"/>
</dbReference>
<dbReference type="HAMAP" id="MF_00399">
    <property type="entry name" value="DbsD"/>
    <property type="match status" value="1"/>
</dbReference>
<feature type="chain" id="PRO_5008999595" description="Thiol:disulfide interchange protein DsbD" evidence="18">
    <location>
        <begin position="19"/>
        <end position="617"/>
    </location>
</feature>
<feature type="transmembrane region" description="Helical" evidence="18">
    <location>
        <begin position="361"/>
        <end position="382"/>
    </location>
</feature>
<dbReference type="Gene3D" id="3.40.30.10">
    <property type="entry name" value="Glutaredoxin"/>
    <property type="match status" value="1"/>
</dbReference>
<evidence type="ECO:0000256" key="12">
    <source>
        <dbReference type="ARBA" id="ARBA00023027"/>
    </source>
</evidence>
<feature type="transmembrane region" description="Helical" evidence="18">
    <location>
        <begin position="403"/>
        <end position="420"/>
    </location>
</feature>
<organism evidence="20 21">
    <name type="scientific">Candidatus Gallionella acididurans</name>
    <dbReference type="NCBI Taxonomy" id="1796491"/>
    <lineage>
        <taxon>Bacteria</taxon>
        <taxon>Pseudomonadati</taxon>
        <taxon>Pseudomonadota</taxon>
        <taxon>Betaproteobacteria</taxon>
        <taxon>Nitrosomonadales</taxon>
        <taxon>Gallionellaceae</taxon>
        <taxon>Gallionella</taxon>
    </lineage>
</organism>
<evidence type="ECO:0000256" key="7">
    <source>
        <dbReference type="ARBA" id="ARBA00022729"/>
    </source>
</evidence>
<feature type="transmembrane region" description="Helical" evidence="18">
    <location>
        <begin position="246"/>
        <end position="270"/>
    </location>
</feature>
<evidence type="ECO:0000259" key="19">
    <source>
        <dbReference type="PROSITE" id="PS51352"/>
    </source>
</evidence>
<dbReference type="SUPFAM" id="SSF74863">
    <property type="entry name" value="Thiol:disulfide interchange protein DsbD, N-terminal domain (DsbD-alpha)"/>
    <property type="match status" value="1"/>
</dbReference>
<feature type="disulfide bond" description="Redox-active" evidence="18">
    <location>
        <begin position="532"/>
        <end position="535"/>
    </location>
</feature>
<keyword evidence="6 18" id="KW-0812">Transmembrane</keyword>
<dbReference type="PANTHER" id="PTHR32234">
    <property type="entry name" value="THIOL:DISULFIDE INTERCHANGE PROTEIN DSBD"/>
    <property type="match status" value="1"/>
</dbReference>
<dbReference type="InterPro" id="IPR036929">
    <property type="entry name" value="DsbDN_sf"/>
</dbReference>
<protein>
    <recommendedName>
        <fullName evidence="18">Thiol:disulfide interchange protein DsbD</fullName>
        <ecNumber evidence="18">1.8.1.8</ecNumber>
    </recommendedName>
    <alternativeName>
        <fullName evidence="18">Protein-disulfide reductase</fullName>
        <shortName evidence="18">Disulfide reductase</shortName>
    </alternativeName>
</protein>
<keyword evidence="11 18" id="KW-0560">Oxidoreductase</keyword>
<evidence type="ECO:0000256" key="8">
    <source>
        <dbReference type="ARBA" id="ARBA00022748"/>
    </source>
</evidence>
<feature type="disulfide bond" description="Redox-active" evidence="18">
    <location>
        <begin position="221"/>
        <end position="343"/>
    </location>
</feature>
<evidence type="ECO:0000256" key="5">
    <source>
        <dbReference type="ARBA" id="ARBA00022519"/>
    </source>
</evidence>
<feature type="transmembrane region" description="Helical" evidence="18">
    <location>
        <begin position="325"/>
        <end position="355"/>
    </location>
</feature>
<evidence type="ECO:0000313" key="20">
    <source>
        <dbReference type="EMBL" id="KXS31308.1"/>
    </source>
</evidence>
<feature type="domain" description="Thioredoxin" evidence="19">
    <location>
        <begin position="480"/>
        <end position="617"/>
    </location>
</feature>
<dbReference type="AlphaFoldDB" id="A0A139BQV7"/>
<keyword evidence="12 18" id="KW-0520">NAD</keyword>
<proteinExistence type="inferred from homology"/>
<keyword evidence="13 18" id="KW-0472">Membrane</keyword>
<comment type="catalytic activity">
    <reaction evidence="17 18">
        <text>[protein]-dithiol + NADP(+) = [protein]-disulfide + NADPH + H(+)</text>
        <dbReference type="Rhea" id="RHEA:18753"/>
        <dbReference type="Rhea" id="RHEA-COMP:10593"/>
        <dbReference type="Rhea" id="RHEA-COMP:10594"/>
        <dbReference type="ChEBI" id="CHEBI:15378"/>
        <dbReference type="ChEBI" id="CHEBI:29950"/>
        <dbReference type="ChEBI" id="CHEBI:50058"/>
        <dbReference type="ChEBI" id="CHEBI:57783"/>
        <dbReference type="ChEBI" id="CHEBI:58349"/>
        <dbReference type="EC" id="1.8.1.8"/>
    </reaction>
</comment>
<dbReference type="InterPro" id="IPR028250">
    <property type="entry name" value="DsbDN"/>
</dbReference>
<feature type="transmembrane region" description="Helical" evidence="18">
    <location>
        <begin position="456"/>
        <end position="476"/>
    </location>
</feature>
<dbReference type="PROSITE" id="PS51352">
    <property type="entry name" value="THIOREDOXIN_2"/>
    <property type="match status" value="1"/>
</dbReference>
<dbReference type="PANTHER" id="PTHR32234:SF0">
    <property type="entry name" value="THIOL:DISULFIDE INTERCHANGE PROTEIN DSBD"/>
    <property type="match status" value="1"/>
</dbReference>
<comment type="similarity">
    <text evidence="2 18">Belongs to the thioredoxin family. DsbD subfamily.</text>
</comment>
<dbReference type="Pfam" id="PF02683">
    <property type="entry name" value="DsbD_TM"/>
    <property type="match status" value="1"/>
</dbReference>
<keyword evidence="4 18" id="KW-1003">Cell membrane</keyword>
<dbReference type="Gene3D" id="2.60.40.1250">
    <property type="entry name" value="Thiol:disulfide interchange protein DsbD, N-terminal domain"/>
    <property type="match status" value="1"/>
</dbReference>
<dbReference type="Pfam" id="PF13098">
    <property type="entry name" value="Thioredoxin_2"/>
    <property type="match status" value="1"/>
</dbReference>
<keyword evidence="7 18" id="KW-0732">Signal</keyword>
<comment type="catalytic activity">
    <reaction evidence="16 18">
        <text>[protein]-dithiol + NAD(+) = [protein]-disulfide + NADH + H(+)</text>
        <dbReference type="Rhea" id="RHEA:18749"/>
        <dbReference type="Rhea" id="RHEA-COMP:10593"/>
        <dbReference type="Rhea" id="RHEA-COMP:10594"/>
        <dbReference type="ChEBI" id="CHEBI:15378"/>
        <dbReference type="ChEBI" id="CHEBI:29950"/>
        <dbReference type="ChEBI" id="CHEBI:50058"/>
        <dbReference type="ChEBI" id="CHEBI:57540"/>
        <dbReference type="ChEBI" id="CHEBI:57945"/>
        <dbReference type="EC" id="1.8.1.8"/>
    </reaction>
</comment>
<dbReference type="Pfam" id="PF11412">
    <property type="entry name" value="DsbD_N"/>
    <property type="match status" value="1"/>
</dbReference>
<dbReference type="InterPro" id="IPR012336">
    <property type="entry name" value="Thioredoxin-like_fold"/>
</dbReference>
<dbReference type="GO" id="GO:0009055">
    <property type="term" value="F:electron transfer activity"/>
    <property type="evidence" value="ECO:0007669"/>
    <property type="project" value="UniProtKB-UniRule"/>
</dbReference>
<dbReference type="PATRIC" id="fig|1796491.3.peg.2799"/>
<name>A0A139BQV7_9PROT</name>
<evidence type="ECO:0000256" key="9">
    <source>
        <dbReference type="ARBA" id="ARBA00022982"/>
    </source>
</evidence>
<keyword evidence="10 18" id="KW-1133">Transmembrane helix</keyword>
<keyword evidence="3 18" id="KW-0813">Transport</keyword>
<keyword evidence="9 18" id="KW-0249">Electron transport</keyword>
<reference evidence="20 21" key="2">
    <citation type="submission" date="2016-03" db="EMBL/GenBank/DDBJ databases">
        <title>New uncultured bacterium of the family Gallionellaceae from acid mine drainage: description and reconstruction of genome based on metagenomic analysis of microbial community.</title>
        <authorList>
            <person name="Kadnikov V."/>
            <person name="Ivasenko D."/>
            <person name="Beletsky A."/>
            <person name="Mardanov A."/>
            <person name="Danilova E."/>
            <person name="Pimenov N."/>
            <person name="Karnachuk O."/>
            <person name="Ravin N."/>
        </authorList>
    </citation>
    <scope>NUCLEOTIDE SEQUENCE [LARGE SCALE GENOMIC DNA]</scope>
    <source>
        <strain evidence="20">ShG14-8</strain>
    </source>
</reference>
<evidence type="ECO:0000256" key="17">
    <source>
        <dbReference type="ARBA" id="ARBA00047804"/>
    </source>
</evidence>
<keyword evidence="8 18" id="KW-0201">Cytochrome c-type biogenesis</keyword>
<feature type="transmembrane region" description="Helical" evidence="18">
    <location>
        <begin position="202"/>
        <end position="234"/>
    </location>
</feature>
<keyword evidence="15 18" id="KW-0676">Redox-active center</keyword>
<dbReference type="PROSITE" id="PS00194">
    <property type="entry name" value="THIOREDOXIN_1"/>
    <property type="match status" value="1"/>
</dbReference>
<feature type="disulfide bond" description="Redox-active" evidence="18">
    <location>
        <begin position="134"/>
        <end position="140"/>
    </location>
</feature>
<keyword evidence="14 18" id="KW-1015">Disulfide bond</keyword>
<comment type="function">
    <text evidence="18">Required to facilitate the formation of correct disulfide bonds in some periplasmic proteins and for the assembly of the periplasmic c-type cytochromes. Acts by transferring electrons from cytoplasmic thioredoxin to the periplasm. This transfer involves a cascade of disulfide bond formation and reduction steps.</text>
</comment>
<dbReference type="GO" id="GO:0005886">
    <property type="term" value="C:plasma membrane"/>
    <property type="evidence" value="ECO:0007669"/>
    <property type="project" value="UniProtKB-SubCell"/>
</dbReference>
<evidence type="ECO:0000256" key="13">
    <source>
        <dbReference type="ARBA" id="ARBA00023136"/>
    </source>
</evidence>
<dbReference type="InterPro" id="IPR013766">
    <property type="entry name" value="Thioredoxin_domain"/>
</dbReference>
<evidence type="ECO:0000256" key="4">
    <source>
        <dbReference type="ARBA" id="ARBA00022475"/>
    </source>
</evidence>
<dbReference type="InterPro" id="IPR003834">
    <property type="entry name" value="Cyt_c_assmbl_TM_dom"/>
</dbReference>
<evidence type="ECO:0000256" key="11">
    <source>
        <dbReference type="ARBA" id="ARBA00023002"/>
    </source>
</evidence>
<dbReference type="InterPro" id="IPR035671">
    <property type="entry name" value="DsbD_gamma"/>
</dbReference>
<comment type="subcellular location">
    <subcellularLocation>
        <location evidence="1 18">Cell inner membrane</location>
        <topology evidence="1 18">Multi-pass membrane protein</topology>
    </subcellularLocation>
</comment>
<comment type="caution">
    <text evidence="20">The sequence shown here is derived from an EMBL/GenBank/DDBJ whole genome shotgun (WGS) entry which is preliminary data.</text>
</comment>
<evidence type="ECO:0000256" key="15">
    <source>
        <dbReference type="ARBA" id="ARBA00023284"/>
    </source>
</evidence>
<reference evidence="20 21" key="1">
    <citation type="submission" date="2016-02" db="EMBL/GenBank/DDBJ databases">
        <authorList>
            <person name="Wen L."/>
            <person name="He K."/>
            <person name="Yang H."/>
        </authorList>
    </citation>
    <scope>NUCLEOTIDE SEQUENCE [LARGE SCALE GENOMIC DNA]</scope>
    <source>
        <strain evidence="20">ShG14-8</strain>
    </source>
</reference>
<feature type="transmembrane region" description="Helical" evidence="18">
    <location>
        <begin position="282"/>
        <end position="304"/>
    </location>
</feature>
<keyword evidence="5 18" id="KW-0997">Cell inner membrane</keyword>
<dbReference type="InterPro" id="IPR022910">
    <property type="entry name" value="Thiol_diS_interchange_DbsD"/>
</dbReference>
<dbReference type="CDD" id="cd02953">
    <property type="entry name" value="DsbDgamma"/>
    <property type="match status" value="1"/>
</dbReference>
<dbReference type="GO" id="GO:0045454">
    <property type="term" value="P:cell redox homeostasis"/>
    <property type="evidence" value="ECO:0007669"/>
    <property type="project" value="TreeGrafter"/>
</dbReference>
<accession>A0A139BQV7</accession>
<dbReference type="NCBIfam" id="NF001419">
    <property type="entry name" value="PRK00293.1"/>
    <property type="match status" value="1"/>
</dbReference>
<feature type="transmembrane region" description="Helical" evidence="18">
    <location>
        <begin position="426"/>
        <end position="444"/>
    </location>
</feature>
<evidence type="ECO:0000313" key="21">
    <source>
        <dbReference type="Proteomes" id="UP000070578"/>
    </source>
</evidence>
<feature type="signal peptide" evidence="18">
    <location>
        <begin position="1"/>
        <end position="18"/>
    </location>
</feature>
<gene>
    <name evidence="18" type="primary">dsbD</name>
    <name evidence="20" type="ORF">AWT59_2568</name>
</gene>